<dbReference type="Proteomes" id="UP000281553">
    <property type="component" value="Unassembled WGS sequence"/>
</dbReference>
<accession>A0A3P7NHG5</accession>
<evidence type="ECO:0000313" key="2">
    <source>
        <dbReference type="EMBL" id="VDN39730.1"/>
    </source>
</evidence>
<reference evidence="2 3" key="1">
    <citation type="submission" date="2018-11" db="EMBL/GenBank/DDBJ databases">
        <authorList>
            <consortium name="Pathogen Informatics"/>
        </authorList>
    </citation>
    <scope>NUCLEOTIDE SEQUENCE [LARGE SCALE GENOMIC DNA]</scope>
</reference>
<feature type="region of interest" description="Disordered" evidence="1">
    <location>
        <begin position="108"/>
        <end position="140"/>
    </location>
</feature>
<keyword evidence="3" id="KW-1185">Reference proteome</keyword>
<proteinExistence type="predicted"/>
<evidence type="ECO:0000313" key="3">
    <source>
        <dbReference type="Proteomes" id="UP000281553"/>
    </source>
</evidence>
<feature type="compositionally biased region" description="Polar residues" evidence="1">
    <location>
        <begin position="131"/>
        <end position="140"/>
    </location>
</feature>
<evidence type="ECO:0000256" key="1">
    <source>
        <dbReference type="SAM" id="MobiDB-lite"/>
    </source>
</evidence>
<feature type="non-terminal residue" evidence="2">
    <location>
        <position position="1"/>
    </location>
</feature>
<name>A0A3P7NHG5_DIBLA</name>
<dbReference type="OrthoDB" id="10064298at2759"/>
<feature type="non-terminal residue" evidence="2">
    <location>
        <position position="188"/>
    </location>
</feature>
<protein>
    <submittedName>
        <fullName evidence="2">Uncharacterized protein</fullName>
    </submittedName>
</protein>
<gene>
    <name evidence="2" type="ORF">DILT_LOCUS17992</name>
</gene>
<dbReference type="EMBL" id="UYRU01096411">
    <property type="protein sequence ID" value="VDN39730.1"/>
    <property type="molecule type" value="Genomic_DNA"/>
</dbReference>
<organism evidence="2 3">
    <name type="scientific">Dibothriocephalus latus</name>
    <name type="common">Fish tapeworm</name>
    <name type="synonym">Diphyllobothrium latum</name>
    <dbReference type="NCBI Taxonomy" id="60516"/>
    <lineage>
        <taxon>Eukaryota</taxon>
        <taxon>Metazoa</taxon>
        <taxon>Spiralia</taxon>
        <taxon>Lophotrochozoa</taxon>
        <taxon>Platyhelminthes</taxon>
        <taxon>Cestoda</taxon>
        <taxon>Eucestoda</taxon>
        <taxon>Diphyllobothriidea</taxon>
        <taxon>Diphyllobothriidae</taxon>
        <taxon>Dibothriocephalus</taxon>
    </lineage>
</organism>
<feature type="compositionally biased region" description="Low complexity" evidence="1">
    <location>
        <begin position="111"/>
        <end position="122"/>
    </location>
</feature>
<sequence length="188" mass="20881">SSATPSCLVSSQSAVQRGLLSAYISSAVTGDGSQSPRVIYLDGPQFVWYRQLQVCSQRDSAWIADFSFHPHLNMGCHSWDYRIYGSDRDKPVQLQRTMLTNHALPYTETTSSSVAKSEGGSSLTEIKPNRRSLTASSQRSQTIHRKRALWLALRNQNQHLTHLPEQLTRHEQAEGTIFALGVVGPVAD</sequence>
<dbReference type="AlphaFoldDB" id="A0A3P7NHG5"/>